<proteinExistence type="predicted"/>
<dbReference type="Pfam" id="PF06739">
    <property type="entry name" value="SBBP"/>
    <property type="match status" value="1"/>
</dbReference>
<feature type="chain" id="PRO_5013348765" evidence="2">
    <location>
        <begin position="23"/>
        <end position="584"/>
    </location>
</feature>
<dbReference type="SUPFAM" id="SSF63825">
    <property type="entry name" value="YWTD domain"/>
    <property type="match status" value="1"/>
</dbReference>
<sequence length="584" mass="57949">MHRHFRLTCSAFAILTLLSACGGGGEQNGKPAGDATNIAIENTGTAPPVAATGNSPSAGGSVPGGDSAGLSNPGATAGPGSIAQASAPAASGTPAGSTQGGNASGSPFAAANTPGGMATTSPIATTGYTPSAGQGGTAAAVPATGCPGTLSPPSNASSLNTRAATYLGMGAQDEANAVEIDTNCSLLVGGRFTGTDFARTAVDLIGGGTGGAVLRLNASGTTVLAVIRVGGLVSDLALRRANGDMAIASDAGVVVAGADGKTVRWKHTSGGAAQRVAIAEDGHAAALFGKTLRVFDPQGQLKFERAFGDSAVNDVAIDSASGLVFVTGFAQRNGAPCSQLQVAWIRSYTLAGAAAWKAWDWSKDEAGAGSNCADTRGLRVAMGRDGKLYFAGESAGGNTIYRWLPTDLSKPAPNVANDSYNTEYNTASNHITYFARLNPATGTPEKGQLLLTRLGSGKGNSIFPRGLAADEAGNVYVAGNAAYAIANRTSLSINGKTLAAYAGGDPFVLVVSPDFATRRLWITPADGGNGDGRAVAASGGVAALASVGRLLPFALHNSLQSLTGGGGAAGTSTGHLMVWDGFAK</sequence>
<gene>
    <name evidence="3" type="ORF">SAMN06265795_11841</name>
</gene>
<organism evidence="3 4">
    <name type="scientific">Noviherbaspirillum humi</name>
    <dbReference type="NCBI Taxonomy" id="1688639"/>
    <lineage>
        <taxon>Bacteria</taxon>
        <taxon>Pseudomonadati</taxon>
        <taxon>Pseudomonadota</taxon>
        <taxon>Betaproteobacteria</taxon>
        <taxon>Burkholderiales</taxon>
        <taxon>Oxalobacteraceae</taxon>
        <taxon>Noviherbaspirillum</taxon>
    </lineage>
</organism>
<feature type="signal peptide" evidence="2">
    <location>
        <begin position="1"/>
        <end position="22"/>
    </location>
</feature>
<dbReference type="AlphaFoldDB" id="A0A239L0A0"/>
<name>A0A239L0A0_9BURK</name>
<evidence type="ECO:0000256" key="1">
    <source>
        <dbReference type="SAM" id="MobiDB-lite"/>
    </source>
</evidence>
<keyword evidence="2" id="KW-0732">Signal</keyword>
<keyword evidence="4" id="KW-1185">Reference proteome</keyword>
<accession>A0A239L0A0</accession>
<dbReference type="InterPro" id="IPR010620">
    <property type="entry name" value="SBBP_repeat"/>
</dbReference>
<dbReference type="Proteomes" id="UP000198284">
    <property type="component" value="Unassembled WGS sequence"/>
</dbReference>
<feature type="region of interest" description="Disordered" evidence="1">
    <location>
        <begin position="44"/>
        <end position="157"/>
    </location>
</feature>
<dbReference type="PROSITE" id="PS51257">
    <property type="entry name" value="PROKAR_LIPOPROTEIN"/>
    <property type="match status" value="1"/>
</dbReference>
<evidence type="ECO:0000256" key="2">
    <source>
        <dbReference type="SAM" id="SignalP"/>
    </source>
</evidence>
<dbReference type="EMBL" id="FZOT01000018">
    <property type="protein sequence ID" value="SNT23412.1"/>
    <property type="molecule type" value="Genomic_DNA"/>
</dbReference>
<evidence type="ECO:0000313" key="3">
    <source>
        <dbReference type="EMBL" id="SNT23412.1"/>
    </source>
</evidence>
<feature type="compositionally biased region" description="Polar residues" evidence="1">
    <location>
        <begin position="118"/>
        <end position="132"/>
    </location>
</feature>
<feature type="compositionally biased region" description="Low complexity" evidence="1">
    <location>
        <begin position="78"/>
        <end position="97"/>
    </location>
</feature>
<evidence type="ECO:0000313" key="4">
    <source>
        <dbReference type="Proteomes" id="UP000198284"/>
    </source>
</evidence>
<protein>
    <submittedName>
        <fullName evidence="3">Beta-propeller repeat-containing protein</fullName>
    </submittedName>
</protein>
<reference evidence="3 4" key="1">
    <citation type="submission" date="2017-06" db="EMBL/GenBank/DDBJ databases">
        <authorList>
            <person name="Kim H.J."/>
            <person name="Triplett B.A."/>
        </authorList>
    </citation>
    <scope>NUCLEOTIDE SEQUENCE [LARGE SCALE GENOMIC DNA]</scope>
    <source>
        <strain evidence="3 4">U15</strain>
    </source>
</reference>